<evidence type="ECO:0000313" key="3">
    <source>
        <dbReference type="Proteomes" id="UP000028725"/>
    </source>
</evidence>
<feature type="compositionally biased region" description="Basic residues" evidence="1">
    <location>
        <begin position="48"/>
        <end position="58"/>
    </location>
</feature>
<comment type="caution">
    <text evidence="2">The sequence shown here is derived from an EMBL/GenBank/DDBJ whole genome shotgun (WGS) entry which is preliminary data.</text>
</comment>
<proteinExistence type="predicted"/>
<evidence type="ECO:0000256" key="1">
    <source>
        <dbReference type="SAM" id="MobiDB-lite"/>
    </source>
</evidence>
<sequence>MSSLLGRDRRGHGGGGGSGARARGEQHPCGQQQSRHDCHQIQEGPGPAHKKCGPRRAPVRPESPQARQGRAEPLSRP</sequence>
<organism evidence="2 3">
    <name type="scientific">Hyalangium minutum</name>
    <dbReference type="NCBI Taxonomy" id="394096"/>
    <lineage>
        <taxon>Bacteria</taxon>
        <taxon>Pseudomonadati</taxon>
        <taxon>Myxococcota</taxon>
        <taxon>Myxococcia</taxon>
        <taxon>Myxococcales</taxon>
        <taxon>Cystobacterineae</taxon>
        <taxon>Archangiaceae</taxon>
        <taxon>Hyalangium</taxon>
    </lineage>
</organism>
<protein>
    <submittedName>
        <fullName evidence="2">Uncharacterized protein</fullName>
    </submittedName>
</protein>
<reference evidence="2 3" key="1">
    <citation type="submission" date="2014-04" db="EMBL/GenBank/DDBJ databases">
        <title>Genome assembly of Hyalangium minutum DSM 14724.</title>
        <authorList>
            <person name="Sharma G."/>
            <person name="Subramanian S."/>
        </authorList>
    </citation>
    <scope>NUCLEOTIDE SEQUENCE [LARGE SCALE GENOMIC DNA]</scope>
    <source>
        <strain evidence="2 3">DSM 14724</strain>
    </source>
</reference>
<evidence type="ECO:0000313" key="2">
    <source>
        <dbReference type="EMBL" id="KFE64028.1"/>
    </source>
</evidence>
<dbReference type="EMBL" id="JMCB01000015">
    <property type="protein sequence ID" value="KFE64028.1"/>
    <property type="molecule type" value="Genomic_DNA"/>
</dbReference>
<feature type="region of interest" description="Disordered" evidence="1">
    <location>
        <begin position="1"/>
        <end position="77"/>
    </location>
</feature>
<accession>A0A085W8L5</accession>
<dbReference type="Proteomes" id="UP000028725">
    <property type="component" value="Unassembled WGS sequence"/>
</dbReference>
<gene>
    <name evidence="2" type="ORF">DB31_2441</name>
</gene>
<name>A0A085W8L5_9BACT</name>
<keyword evidence="3" id="KW-1185">Reference proteome</keyword>
<dbReference type="AlphaFoldDB" id="A0A085W8L5"/>